<sequence>MNKVEFSLSVINYANIIVEKCNGSECRLCMKECVMMNDFGNCPKDFMKKLANNSEMDPLLAYSCNQCGLCKVVCPNNLPMEKVFMDSRKDFVKANKGQSPIKNHKPVKIHQWLSFSKFFTTKTKSGKK</sequence>
<keyword evidence="2" id="KW-0408">Iron</keyword>
<dbReference type="GO" id="GO:0051536">
    <property type="term" value="F:iron-sulfur cluster binding"/>
    <property type="evidence" value="ECO:0007669"/>
    <property type="project" value="UniProtKB-KW"/>
</dbReference>
<dbReference type="Pfam" id="PF13534">
    <property type="entry name" value="Fer4_17"/>
    <property type="match status" value="1"/>
</dbReference>
<dbReference type="STRING" id="1121316.SAMN02745207_01213"/>
<dbReference type="InterPro" id="IPR017896">
    <property type="entry name" value="4Fe4S_Fe-S-bd"/>
</dbReference>
<dbReference type="AlphaFoldDB" id="A0A1M5T5Y7"/>
<feature type="domain" description="4Fe-4S ferredoxin-type" evidence="4">
    <location>
        <begin position="56"/>
        <end position="83"/>
    </location>
</feature>
<dbReference type="PROSITE" id="PS00198">
    <property type="entry name" value="4FE4S_FER_1"/>
    <property type="match status" value="1"/>
</dbReference>
<evidence type="ECO:0000256" key="1">
    <source>
        <dbReference type="ARBA" id="ARBA00022723"/>
    </source>
</evidence>
<dbReference type="SUPFAM" id="SSF46548">
    <property type="entry name" value="alpha-helical ferredoxin"/>
    <property type="match status" value="1"/>
</dbReference>
<accession>A0A1M5T5Y7</accession>
<evidence type="ECO:0000313" key="5">
    <source>
        <dbReference type="EMBL" id="SHH46010.1"/>
    </source>
</evidence>
<evidence type="ECO:0000259" key="4">
    <source>
        <dbReference type="PROSITE" id="PS51379"/>
    </source>
</evidence>
<dbReference type="Proteomes" id="UP000184447">
    <property type="component" value="Unassembled WGS sequence"/>
</dbReference>
<evidence type="ECO:0000256" key="3">
    <source>
        <dbReference type="ARBA" id="ARBA00023014"/>
    </source>
</evidence>
<keyword evidence="1" id="KW-0479">Metal-binding</keyword>
<organism evidence="5 6">
    <name type="scientific">Clostridium grantii DSM 8605</name>
    <dbReference type="NCBI Taxonomy" id="1121316"/>
    <lineage>
        <taxon>Bacteria</taxon>
        <taxon>Bacillati</taxon>
        <taxon>Bacillota</taxon>
        <taxon>Clostridia</taxon>
        <taxon>Eubacteriales</taxon>
        <taxon>Clostridiaceae</taxon>
        <taxon>Clostridium</taxon>
    </lineage>
</organism>
<dbReference type="EMBL" id="FQXM01000005">
    <property type="protein sequence ID" value="SHH46010.1"/>
    <property type="molecule type" value="Genomic_DNA"/>
</dbReference>
<evidence type="ECO:0000313" key="6">
    <source>
        <dbReference type="Proteomes" id="UP000184447"/>
    </source>
</evidence>
<evidence type="ECO:0000256" key="2">
    <source>
        <dbReference type="ARBA" id="ARBA00023004"/>
    </source>
</evidence>
<dbReference type="OrthoDB" id="5241828at2"/>
<proteinExistence type="predicted"/>
<protein>
    <submittedName>
        <fullName evidence="5">4Fe-4S dicluster domain-containing protein</fullName>
    </submittedName>
</protein>
<dbReference type="RefSeq" id="WP_073337537.1">
    <property type="nucleotide sequence ID" value="NZ_FQXM01000005.1"/>
</dbReference>
<keyword evidence="3" id="KW-0411">Iron-sulfur</keyword>
<reference evidence="5 6" key="1">
    <citation type="submission" date="2016-11" db="EMBL/GenBank/DDBJ databases">
        <authorList>
            <person name="Jaros S."/>
            <person name="Januszkiewicz K."/>
            <person name="Wedrychowicz H."/>
        </authorList>
    </citation>
    <scope>NUCLEOTIDE SEQUENCE [LARGE SCALE GENOMIC DNA]</scope>
    <source>
        <strain evidence="5 6">DSM 8605</strain>
    </source>
</reference>
<gene>
    <name evidence="5" type="ORF">SAMN02745207_01213</name>
</gene>
<keyword evidence="6" id="KW-1185">Reference proteome</keyword>
<name>A0A1M5T5Y7_9CLOT</name>
<dbReference type="InterPro" id="IPR017900">
    <property type="entry name" value="4Fe4S_Fe_S_CS"/>
</dbReference>
<dbReference type="GO" id="GO:0046872">
    <property type="term" value="F:metal ion binding"/>
    <property type="evidence" value="ECO:0007669"/>
    <property type="project" value="UniProtKB-KW"/>
</dbReference>
<dbReference type="PROSITE" id="PS51379">
    <property type="entry name" value="4FE4S_FER_2"/>
    <property type="match status" value="1"/>
</dbReference>